<accession>A0A318TQE8</accession>
<dbReference type="EMBL" id="QJTJ01000018">
    <property type="protein sequence ID" value="PYF05238.1"/>
    <property type="molecule type" value="Genomic_DNA"/>
</dbReference>
<reference evidence="1 2" key="1">
    <citation type="submission" date="2018-06" db="EMBL/GenBank/DDBJ databases">
        <title>Genomic Encyclopedia of Archaeal and Bacterial Type Strains, Phase II (KMG-II): from individual species to whole genera.</title>
        <authorList>
            <person name="Goeker M."/>
        </authorList>
    </citation>
    <scope>NUCLEOTIDE SEQUENCE [LARGE SCALE GENOMIC DNA]</scope>
    <source>
        <strain evidence="1 2">KACC 16626</strain>
    </source>
</reference>
<dbReference type="AlphaFoldDB" id="A0A318TQE8"/>
<dbReference type="NCBIfam" id="NF041642">
    <property type="entry name" value="RAxF_45"/>
    <property type="match status" value="1"/>
</dbReference>
<keyword evidence="2" id="KW-1185">Reference proteome</keyword>
<organism evidence="1 2">
    <name type="scientific">Ureibacillus chungkukjangi</name>
    <dbReference type="NCBI Taxonomy" id="1202712"/>
    <lineage>
        <taxon>Bacteria</taxon>
        <taxon>Bacillati</taxon>
        <taxon>Bacillota</taxon>
        <taxon>Bacilli</taxon>
        <taxon>Bacillales</taxon>
        <taxon>Caryophanaceae</taxon>
        <taxon>Ureibacillus</taxon>
    </lineage>
</organism>
<dbReference type="InterPro" id="IPR048146">
    <property type="entry name" value="RAxF_45-like"/>
</dbReference>
<name>A0A318TQE8_9BACL</name>
<evidence type="ECO:0000313" key="1">
    <source>
        <dbReference type="EMBL" id="PYF05238.1"/>
    </source>
</evidence>
<sequence length="44" mass="5244">MNTLAVTTCVNNDRFLYFSRVITFDFATNGIRMPFFRQINRKHS</sequence>
<comment type="caution">
    <text evidence="1">The sequence shown here is derived from an EMBL/GenBank/DDBJ whole genome shotgun (WGS) entry which is preliminary data.</text>
</comment>
<evidence type="ECO:0000313" key="2">
    <source>
        <dbReference type="Proteomes" id="UP000247416"/>
    </source>
</evidence>
<proteinExistence type="predicted"/>
<gene>
    <name evidence="1" type="ORF">BJ095_11856</name>
</gene>
<dbReference type="RefSeq" id="WP_255502527.1">
    <property type="nucleotide sequence ID" value="NZ_CP085009.1"/>
</dbReference>
<dbReference type="Proteomes" id="UP000247416">
    <property type="component" value="Unassembled WGS sequence"/>
</dbReference>
<protein>
    <submittedName>
        <fullName evidence="1">Uncharacterized protein</fullName>
    </submittedName>
</protein>